<proteinExistence type="predicted"/>
<sequence length="168" mass="19204">MKNILSFLMITIAVVVNTSCAETSYTEERSNAREAAKAAFNLAPIDPNQENEHIQYYLPSGFKVEREKPNNILLKSRRQEYILFYNQHESDQSDVIYDTAISQIDYDVNDTYYHDDRFGFLLMTPLNDETVEITVGIGGVKITTQSKVSKITDEAKKMMFIANSVEVK</sequence>
<feature type="chain" id="PRO_5014961992" description="DUF4367 domain-containing protein" evidence="1">
    <location>
        <begin position="22"/>
        <end position="168"/>
    </location>
</feature>
<dbReference type="AlphaFoldDB" id="A0A2N0ZAD8"/>
<reference evidence="2 3" key="1">
    <citation type="journal article" date="2010" name="Int. J. Syst. Evol. Microbiol.">
        <title>Bacillus horneckiae sp. nov., isolated from a spacecraft-assembly clean room.</title>
        <authorList>
            <person name="Vaishampayan P."/>
            <person name="Probst A."/>
            <person name="Krishnamurthi S."/>
            <person name="Ghosh S."/>
            <person name="Osman S."/>
            <person name="McDowall A."/>
            <person name="Ruckmani A."/>
            <person name="Mayilraj S."/>
            <person name="Venkateswaran K."/>
        </authorList>
    </citation>
    <scope>NUCLEOTIDE SEQUENCE [LARGE SCALE GENOMIC DNA]</scope>
    <source>
        <strain evidence="3">1PO1SC</strain>
    </source>
</reference>
<evidence type="ECO:0000313" key="2">
    <source>
        <dbReference type="EMBL" id="PKG26476.1"/>
    </source>
</evidence>
<evidence type="ECO:0008006" key="4">
    <source>
        <dbReference type="Google" id="ProtNLM"/>
    </source>
</evidence>
<keyword evidence="3" id="KW-1185">Reference proteome</keyword>
<gene>
    <name evidence="2" type="ORF">CWS20_23735</name>
</gene>
<evidence type="ECO:0000313" key="3">
    <source>
        <dbReference type="Proteomes" id="UP000233343"/>
    </source>
</evidence>
<dbReference type="EMBL" id="PISD01000066">
    <property type="protein sequence ID" value="PKG26476.1"/>
    <property type="molecule type" value="Genomic_DNA"/>
</dbReference>
<protein>
    <recommendedName>
        <fullName evidence="4">DUF4367 domain-containing protein</fullName>
    </recommendedName>
</protein>
<organism evidence="2 3">
    <name type="scientific">Cytobacillus horneckiae</name>
    <dbReference type="NCBI Taxonomy" id="549687"/>
    <lineage>
        <taxon>Bacteria</taxon>
        <taxon>Bacillati</taxon>
        <taxon>Bacillota</taxon>
        <taxon>Bacilli</taxon>
        <taxon>Bacillales</taxon>
        <taxon>Bacillaceae</taxon>
        <taxon>Cytobacillus</taxon>
    </lineage>
</organism>
<accession>A0A2N0ZAD8</accession>
<feature type="signal peptide" evidence="1">
    <location>
        <begin position="1"/>
        <end position="21"/>
    </location>
</feature>
<name>A0A2N0ZAD8_9BACI</name>
<dbReference type="Proteomes" id="UP000233343">
    <property type="component" value="Unassembled WGS sequence"/>
</dbReference>
<keyword evidence="1" id="KW-0732">Signal</keyword>
<comment type="caution">
    <text evidence="2">The sequence shown here is derived from an EMBL/GenBank/DDBJ whole genome shotgun (WGS) entry which is preliminary data.</text>
</comment>
<dbReference type="RefSeq" id="WP_066191156.1">
    <property type="nucleotide sequence ID" value="NZ_JAMAUX010000005.1"/>
</dbReference>
<evidence type="ECO:0000256" key="1">
    <source>
        <dbReference type="SAM" id="SignalP"/>
    </source>
</evidence>